<evidence type="ECO:0000313" key="2">
    <source>
        <dbReference type="EMBL" id="TCJ15980.1"/>
    </source>
</evidence>
<dbReference type="EMBL" id="SJZB01000021">
    <property type="protein sequence ID" value="TCJ15980.1"/>
    <property type="molecule type" value="Genomic_DNA"/>
</dbReference>
<evidence type="ECO:0000256" key="1">
    <source>
        <dbReference type="SAM" id="Phobius"/>
    </source>
</evidence>
<dbReference type="RefSeq" id="WP_131445431.1">
    <property type="nucleotide sequence ID" value="NZ_SJZB01000021.1"/>
</dbReference>
<gene>
    <name evidence="2" type="ORF">EZJ19_05845</name>
</gene>
<sequence length="205" mass="23421">MNKIPRLNLRNTLAPVTHALFIAGLVILFLSSNTSGKPIHLDSSTLYKSIAIYALGYFSVFVQWLRTIKSDEPYAGLADDVPAYLTQKLWGEYPYLGTFGRSNKSNQRPSNIKAHTYQDIDVIGKCFRDIYILHLNKFAILLLALVCILLPYMLTNQAAPSFLYFIFNSSLLFTIYMSFLIIGWLSSSALLTLRIILWLQYRHQI</sequence>
<keyword evidence="1" id="KW-0812">Transmembrane</keyword>
<comment type="caution">
    <text evidence="2">The sequence shown here is derived from an EMBL/GenBank/DDBJ whole genome shotgun (WGS) entry which is preliminary data.</text>
</comment>
<protein>
    <submittedName>
        <fullName evidence="2">Uncharacterized protein</fullName>
    </submittedName>
</protein>
<keyword evidence="1" id="KW-0472">Membrane</keyword>
<evidence type="ECO:0000313" key="3">
    <source>
        <dbReference type="Proteomes" id="UP000295443"/>
    </source>
</evidence>
<proteinExistence type="predicted"/>
<reference evidence="2 3" key="1">
    <citation type="submission" date="2019-03" db="EMBL/GenBank/DDBJ databases">
        <title>Genome sequence of Thiobacillaceae bacterium LSR1, a sulfur-oxidizing bacterium isolated from freshwater sediment.</title>
        <authorList>
            <person name="Li S."/>
        </authorList>
    </citation>
    <scope>NUCLEOTIDE SEQUENCE [LARGE SCALE GENOMIC DNA]</scope>
    <source>
        <strain evidence="2 3">LSR1</strain>
    </source>
</reference>
<accession>A0A4R1BFN5</accession>
<dbReference type="AlphaFoldDB" id="A0A4R1BFN5"/>
<organism evidence="2 3">
    <name type="scientific">Parasulfuritortus cantonensis</name>
    <dbReference type="NCBI Taxonomy" id="2528202"/>
    <lineage>
        <taxon>Bacteria</taxon>
        <taxon>Pseudomonadati</taxon>
        <taxon>Pseudomonadota</taxon>
        <taxon>Betaproteobacteria</taxon>
        <taxon>Nitrosomonadales</taxon>
        <taxon>Thiobacillaceae</taxon>
        <taxon>Parasulfuritortus</taxon>
    </lineage>
</organism>
<dbReference type="Proteomes" id="UP000295443">
    <property type="component" value="Unassembled WGS sequence"/>
</dbReference>
<keyword evidence="3" id="KW-1185">Reference proteome</keyword>
<feature type="transmembrane region" description="Helical" evidence="1">
    <location>
        <begin position="138"/>
        <end position="155"/>
    </location>
</feature>
<feature type="transmembrane region" description="Helical" evidence="1">
    <location>
        <begin position="12"/>
        <end position="30"/>
    </location>
</feature>
<feature type="transmembrane region" description="Helical" evidence="1">
    <location>
        <begin position="50"/>
        <end position="68"/>
    </location>
</feature>
<feature type="transmembrane region" description="Helical" evidence="1">
    <location>
        <begin position="175"/>
        <end position="199"/>
    </location>
</feature>
<name>A0A4R1BFN5_9PROT</name>
<keyword evidence="1" id="KW-1133">Transmembrane helix</keyword>